<sequence>MHLFLAAKMSVDEKPLIELFVQASSTDRTEKGPCLTSQQWFMILYSLVERGLIDLRLTPMTHDYPPKSYTDLNAARYLPIAWIESGTIYGFNRPDKAITSWDEMELLMEKLGYPFLNPSLTEKEVREAERVFEDLISHLMQLIRLGKSKPLLNTLGRIDDFLESKGQRFLLGPDISYPDCLLMPKLQHVRVLCQAYKNSDIPENLGYLCNYLGEMYHSEAFNRSCPSDRDIILHYMEKDALSKNFRLRLLGSESLRDVPGSSGQSASLINGTMPR</sequence>
<dbReference type="GO" id="GO:0005737">
    <property type="term" value="C:cytoplasm"/>
    <property type="evidence" value="ECO:0007669"/>
    <property type="project" value="TreeGrafter"/>
</dbReference>
<feature type="region of interest" description="Disordered" evidence="1">
    <location>
        <begin position="256"/>
        <end position="275"/>
    </location>
</feature>
<reference evidence="2" key="1">
    <citation type="submission" date="2019-05" db="EMBL/GenBank/DDBJ databases">
        <title>Annotation for the trematode Fasciolopsis buski.</title>
        <authorList>
            <person name="Choi Y.-J."/>
        </authorList>
    </citation>
    <scope>NUCLEOTIDE SEQUENCE</scope>
    <source>
        <strain evidence="2">HT</strain>
        <tissue evidence="2">Whole worm</tissue>
    </source>
</reference>
<evidence type="ECO:0000313" key="3">
    <source>
        <dbReference type="Proteomes" id="UP000728185"/>
    </source>
</evidence>
<dbReference type="Proteomes" id="UP000728185">
    <property type="component" value="Unassembled WGS sequence"/>
</dbReference>
<dbReference type="EMBL" id="LUCM01000843">
    <property type="protein sequence ID" value="KAA0199919.1"/>
    <property type="molecule type" value="Genomic_DNA"/>
</dbReference>
<proteinExistence type="predicted"/>
<dbReference type="OrthoDB" id="1935530at2759"/>
<evidence type="ECO:0000313" key="2">
    <source>
        <dbReference type="EMBL" id="KAA0199919.1"/>
    </source>
</evidence>
<dbReference type="Gene3D" id="1.20.1050.10">
    <property type="match status" value="1"/>
</dbReference>
<accession>A0A8E0S2N2</accession>
<comment type="caution">
    <text evidence="2">The sequence shown here is derived from an EMBL/GenBank/DDBJ whole genome shotgun (WGS) entry which is preliminary data.</text>
</comment>
<dbReference type="Gene3D" id="3.40.30.10">
    <property type="entry name" value="Glutaredoxin"/>
    <property type="match status" value="1"/>
</dbReference>
<dbReference type="PANTHER" id="PTHR43920:SF5">
    <property type="entry name" value="CHLORIDE INTRACELLULAR CHANNEL CLIC"/>
    <property type="match status" value="1"/>
</dbReference>
<dbReference type="SUPFAM" id="SSF47616">
    <property type="entry name" value="GST C-terminal domain-like"/>
    <property type="match status" value="1"/>
</dbReference>
<protein>
    <submittedName>
        <fullName evidence="2">Chloride intracellular channel exc-4</fullName>
    </submittedName>
</protein>
<keyword evidence="3" id="KW-1185">Reference proteome</keyword>
<dbReference type="GO" id="GO:0016324">
    <property type="term" value="C:apical plasma membrane"/>
    <property type="evidence" value="ECO:0007669"/>
    <property type="project" value="TreeGrafter"/>
</dbReference>
<dbReference type="AlphaFoldDB" id="A0A8E0S2N2"/>
<gene>
    <name evidence="2" type="ORF">FBUS_03919</name>
</gene>
<evidence type="ECO:0000256" key="1">
    <source>
        <dbReference type="SAM" id="MobiDB-lite"/>
    </source>
</evidence>
<dbReference type="PANTHER" id="PTHR43920">
    <property type="entry name" value="CHLORIDE INTRACELLULAR CHANNEL, ISOFORM A"/>
    <property type="match status" value="1"/>
</dbReference>
<feature type="compositionally biased region" description="Polar residues" evidence="1">
    <location>
        <begin position="261"/>
        <end position="275"/>
    </location>
</feature>
<name>A0A8E0S2N2_9TREM</name>
<dbReference type="InterPro" id="IPR036282">
    <property type="entry name" value="Glutathione-S-Trfase_C_sf"/>
</dbReference>
<organism evidence="2 3">
    <name type="scientific">Fasciolopsis buskii</name>
    <dbReference type="NCBI Taxonomy" id="27845"/>
    <lineage>
        <taxon>Eukaryota</taxon>
        <taxon>Metazoa</taxon>
        <taxon>Spiralia</taxon>
        <taxon>Lophotrochozoa</taxon>
        <taxon>Platyhelminthes</taxon>
        <taxon>Trematoda</taxon>
        <taxon>Digenea</taxon>
        <taxon>Plagiorchiida</taxon>
        <taxon>Echinostomata</taxon>
        <taxon>Echinostomatoidea</taxon>
        <taxon>Fasciolidae</taxon>
        <taxon>Fasciolopsis</taxon>
    </lineage>
</organism>
<dbReference type="GO" id="GO:0005254">
    <property type="term" value="F:chloride channel activity"/>
    <property type="evidence" value="ECO:0007669"/>
    <property type="project" value="TreeGrafter"/>
</dbReference>